<dbReference type="STRING" id="1443111.Z949_294"/>
<name>A0A420DTG0_9RHOB</name>
<dbReference type="OrthoDB" id="5523400at2"/>
<protein>
    <submittedName>
        <fullName evidence="1">Uncharacterized protein</fullName>
    </submittedName>
</protein>
<comment type="caution">
    <text evidence="1">The sequence shown here is derived from an EMBL/GenBank/DDBJ whole genome shotgun (WGS) entry which is preliminary data.</text>
</comment>
<accession>A0A420DTG0</accession>
<organism evidence="1 2">
    <name type="scientific">Sulfitobacter guttiformis</name>
    <dbReference type="NCBI Taxonomy" id="74349"/>
    <lineage>
        <taxon>Bacteria</taxon>
        <taxon>Pseudomonadati</taxon>
        <taxon>Pseudomonadota</taxon>
        <taxon>Alphaproteobacteria</taxon>
        <taxon>Rhodobacterales</taxon>
        <taxon>Roseobacteraceae</taxon>
        <taxon>Sulfitobacter</taxon>
    </lineage>
</organism>
<gene>
    <name evidence="1" type="ORF">C8N30_2228</name>
</gene>
<dbReference type="RefSeq" id="WP_025061004.1">
    <property type="nucleotide sequence ID" value="NZ_RAQK01000001.1"/>
</dbReference>
<dbReference type="AlphaFoldDB" id="A0A420DTG0"/>
<evidence type="ECO:0000313" key="1">
    <source>
        <dbReference type="EMBL" id="RKE97614.1"/>
    </source>
</evidence>
<dbReference type="EMBL" id="RAQK01000001">
    <property type="protein sequence ID" value="RKE97614.1"/>
    <property type="molecule type" value="Genomic_DNA"/>
</dbReference>
<proteinExistence type="predicted"/>
<reference evidence="1 2" key="1">
    <citation type="submission" date="2018-09" db="EMBL/GenBank/DDBJ databases">
        <title>Genomic Encyclopedia of Archaeal and Bacterial Type Strains, Phase II (KMG-II): from individual species to whole genera.</title>
        <authorList>
            <person name="Goeker M."/>
        </authorList>
    </citation>
    <scope>NUCLEOTIDE SEQUENCE [LARGE SCALE GENOMIC DNA]</scope>
    <source>
        <strain evidence="1 2">DSM 11458</strain>
    </source>
</reference>
<keyword evidence="2" id="KW-1185">Reference proteome</keyword>
<evidence type="ECO:0000313" key="2">
    <source>
        <dbReference type="Proteomes" id="UP000284407"/>
    </source>
</evidence>
<sequence length="792" mass="88351">MTSKKLCGYDLNGWKDRAARNWTIEADGYERVDGIHTTGSVLSPCIVRIGDETSQRWIGGSQASLAPHGRGNGWGIVGSPERRKSVTSVFGDNSAPAEQLAASISGLAHGAKFCSLSIDDDPRTSERFQERLIEAMTKGKTGRCLLVWRSVLAVLGCLVDDKMSFDPEDNLMIGIIGHVSDGFTVQRLRLRLEAGGKDPIFAPERSKAAKHLASSLGYSGLLERSKTLFQESNPNVSGNWINQIIAVHKLALEGEAEPELIQNDRGRFVIISPPETALSQGAEFPAETLEHLVGCDILLFETLATGHVRERLSAALQKKSALKVTTLNDDIVAKGALEAARRFADGDPVYFDFLPQISTIVLGQSGATSYDLISSSETLPAGRVYRSPAPASFAIQANQTEFLLHLRKDLEEWPRRARVDLSSKTSAPVPVQLSVEQVPAAGRARFIVDAPMLSRQFIVDWDAAEEIHTPWNELVDELGTSPATIPDRLVLPCSMDAWEDNNREAGLLSLLQDNINAEDVDWTALARKLASRPNRHYCISSDGDLPNGVPPEAKEQLENLTLKALQHIRKRIASELTADNESLKFLTWQFRRSPAELPKILLKAWDARNPLFKHPFITHPMNWVLVYQGFGRTCRTEKEEKLALSRIFLRNVKQWKYKEETAAAAFLLSRSDTAPLLLDRRDVERLVDRVLIEFKGEIGSDYTRFNYAPFLLGGLLRWRLKVQNALVVDQDPLADSLRDAIVQTRKDFKRTRNRNERFVRAAKRYDPLLVQLLEELEGQGSNPNLLVDLFDV</sequence>
<dbReference type="Proteomes" id="UP000284407">
    <property type="component" value="Unassembled WGS sequence"/>
</dbReference>